<accession>A0ABR2IMH3</accession>
<dbReference type="PANTHER" id="PTHR23354:SF62">
    <property type="entry name" value="MUSTARD, ISOFORM V"/>
    <property type="match status" value="1"/>
</dbReference>
<keyword evidence="7" id="KW-0472">Membrane</keyword>
<evidence type="ECO:0000256" key="9">
    <source>
        <dbReference type="ARBA" id="ARBA00034103"/>
    </source>
</evidence>
<organism evidence="12 13">
    <name type="scientific">Tritrichomonas musculus</name>
    <dbReference type="NCBI Taxonomy" id="1915356"/>
    <lineage>
        <taxon>Eukaryota</taxon>
        <taxon>Metamonada</taxon>
        <taxon>Parabasalia</taxon>
        <taxon>Tritrichomonadida</taxon>
        <taxon>Tritrichomonadidae</taxon>
        <taxon>Tritrichomonas</taxon>
    </lineage>
</organism>
<reference evidence="12 13" key="1">
    <citation type="submission" date="2024-04" db="EMBL/GenBank/DDBJ databases">
        <title>Tritrichomonas musculus Genome.</title>
        <authorList>
            <person name="Alves-Ferreira E."/>
            <person name="Grigg M."/>
            <person name="Lorenzi H."/>
            <person name="Galac M."/>
        </authorList>
    </citation>
    <scope>NUCLEOTIDE SEQUENCE [LARGE SCALE GENOMIC DNA]</scope>
    <source>
        <strain evidence="12 13">EAF2021</strain>
    </source>
</reference>
<keyword evidence="5" id="KW-0770">Synapse</keyword>
<protein>
    <recommendedName>
        <fullName evidence="10">Oxidation resistance protein 1</fullName>
    </recommendedName>
</protein>
<evidence type="ECO:0000256" key="5">
    <source>
        <dbReference type="ARBA" id="ARBA00023018"/>
    </source>
</evidence>
<evidence type="ECO:0000256" key="6">
    <source>
        <dbReference type="ARBA" id="ARBA00023128"/>
    </source>
</evidence>
<comment type="subcellular location">
    <subcellularLocation>
        <location evidence="1">Cytoplasmic vesicle membrane</location>
    </subcellularLocation>
    <subcellularLocation>
        <location evidence="3">Endomembrane system</location>
        <topology evidence="3">Peripheral membrane protein</topology>
    </subcellularLocation>
    <subcellularLocation>
        <location evidence="2">Mitochondrion</location>
    </subcellularLocation>
    <subcellularLocation>
        <location evidence="9">Synapse</location>
    </subcellularLocation>
</comment>
<dbReference type="Proteomes" id="UP001470230">
    <property type="component" value="Unassembled WGS sequence"/>
</dbReference>
<evidence type="ECO:0000313" key="12">
    <source>
        <dbReference type="EMBL" id="KAK8864053.1"/>
    </source>
</evidence>
<comment type="similarity">
    <text evidence="4">Belongs to the OXR1 family.</text>
</comment>
<keyword evidence="8" id="KW-0968">Cytoplasmic vesicle</keyword>
<feature type="domain" description="TLDc" evidence="11">
    <location>
        <begin position="390"/>
        <end position="550"/>
    </location>
</feature>
<dbReference type="InterPro" id="IPR006571">
    <property type="entry name" value="TLDc_dom"/>
</dbReference>
<evidence type="ECO:0000256" key="7">
    <source>
        <dbReference type="ARBA" id="ARBA00023136"/>
    </source>
</evidence>
<evidence type="ECO:0000259" key="11">
    <source>
        <dbReference type="PROSITE" id="PS51886"/>
    </source>
</evidence>
<keyword evidence="13" id="KW-1185">Reference proteome</keyword>
<name>A0ABR2IMH3_9EUKA</name>
<dbReference type="Gene3D" id="1.10.472.80">
    <property type="entry name" value="Ypt/Rab-GAP domain of gyp1p, domain 3"/>
    <property type="match status" value="1"/>
</dbReference>
<dbReference type="SMART" id="SM00584">
    <property type="entry name" value="TLDc"/>
    <property type="match status" value="1"/>
</dbReference>
<dbReference type="SUPFAM" id="SSF47923">
    <property type="entry name" value="Ypt/Rab-GAP domain of gyp1p"/>
    <property type="match status" value="1"/>
</dbReference>
<comment type="caution">
    <text evidence="12">The sequence shown here is derived from an EMBL/GenBank/DDBJ whole genome shotgun (WGS) entry which is preliminary data.</text>
</comment>
<dbReference type="InterPro" id="IPR035969">
    <property type="entry name" value="Rab-GAP_TBC_sf"/>
</dbReference>
<evidence type="ECO:0000256" key="1">
    <source>
        <dbReference type="ARBA" id="ARBA00004156"/>
    </source>
</evidence>
<evidence type="ECO:0000256" key="4">
    <source>
        <dbReference type="ARBA" id="ARBA00009540"/>
    </source>
</evidence>
<dbReference type="PANTHER" id="PTHR23354">
    <property type="entry name" value="NUCLEOLAR PROTEIN 7/ESTROGEN RECEPTOR COACTIVATOR-RELATED"/>
    <property type="match status" value="1"/>
</dbReference>
<evidence type="ECO:0000256" key="8">
    <source>
        <dbReference type="ARBA" id="ARBA00023329"/>
    </source>
</evidence>
<dbReference type="EMBL" id="JAPFFF010000017">
    <property type="protein sequence ID" value="KAK8864053.1"/>
    <property type="molecule type" value="Genomic_DNA"/>
</dbReference>
<sequence>MEVLINENTNINLFNPAEMMTMSIDDLRLDVDQEEMNLAFFQDWDNEDQIRNKRIQKLFPSKYQKKSFKYAIRQGISRKQRHQVYQLLCEVNQKFDDFKRQWNIILTENSTPISDDLIFLFGFPDYELNAPREYLQNFLTIFKNQIKENIFSPMIPCIASILSISLKPEAAYFVLKSMYDQGNKYFTKTKREFAILLKTVEHSLSFNSHLFRHAKSLKVNFSEISLFLMPLLFSKRVDKRISLTIFDSFIYEGKSTLIRYIVGIIISLQSKLLQTNSDKEFMSVILDYVFSLNNPSKMNQLIEVTFSERHTKRKKITGYLLEQEEKLKKITDSEINQMIESPLPTIEKYNTFHHLTPLFGPHVRSLPHFYENQVTINNTISPISKVHDGVLMNNLEFNNLKALLPFYLRKYNAYSIYRMSVDGSSINSFLKKCRNEKLCILTIKTKSKTIGAVTTTPLSLSYHGTFKGSDTYVFDLTNNIVYRKSMKNDYCISVQNDSITIGLGDSGSAIYIDQYFTRCFSSPCETFNSPPLLSPYSKENILDIEVFRLGV</sequence>
<evidence type="ECO:0000256" key="10">
    <source>
        <dbReference type="ARBA" id="ARBA00040604"/>
    </source>
</evidence>
<proteinExistence type="inferred from homology"/>
<evidence type="ECO:0000256" key="2">
    <source>
        <dbReference type="ARBA" id="ARBA00004173"/>
    </source>
</evidence>
<gene>
    <name evidence="12" type="ORF">M9Y10_011747</name>
</gene>
<dbReference type="SMART" id="SM00164">
    <property type="entry name" value="TBC"/>
    <property type="match status" value="1"/>
</dbReference>
<evidence type="ECO:0000256" key="3">
    <source>
        <dbReference type="ARBA" id="ARBA00004184"/>
    </source>
</evidence>
<dbReference type="Pfam" id="PF00566">
    <property type="entry name" value="RabGAP-TBC"/>
    <property type="match status" value="1"/>
</dbReference>
<dbReference type="Pfam" id="PF07534">
    <property type="entry name" value="TLD"/>
    <property type="match status" value="1"/>
</dbReference>
<evidence type="ECO:0000313" key="13">
    <source>
        <dbReference type="Proteomes" id="UP001470230"/>
    </source>
</evidence>
<dbReference type="InterPro" id="IPR000195">
    <property type="entry name" value="Rab-GAP-TBC_dom"/>
</dbReference>
<keyword evidence="6" id="KW-0496">Mitochondrion</keyword>
<dbReference type="PROSITE" id="PS51886">
    <property type="entry name" value="TLDC"/>
    <property type="match status" value="1"/>
</dbReference>